<dbReference type="Pfam" id="PF01551">
    <property type="entry name" value="Peptidase_M23"/>
    <property type="match status" value="1"/>
</dbReference>
<dbReference type="CDD" id="cd12797">
    <property type="entry name" value="M23_peptidase"/>
    <property type="match status" value="1"/>
</dbReference>
<proteinExistence type="predicted"/>
<evidence type="ECO:0000256" key="1">
    <source>
        <dbReference type="SAM" id="MobiDB-lite"/>
    </source>
</evidence>
<accession>A0ABT8K6U5</accession>
<keyword evidence="4" id="KW-1185">Reference proteome</keyword>
<dbReference type="RefSeq" id="WP_301209979.1">
    <property type="nucleotide sequence ID" value="NZ_JAROCF010000001.1"/>
</dbReference>
<dbReference type="PANTHER" id="PTHR21666">
    <property type="entry name" value="PEPTIDASE-RELATED"/>
    <property type="match status" value="1"/>
</dbReference>
<dbReference type="Gene3D" id="2.70.70.10">
    <property type="entry name" value="Glucose Permease (Domain IIA)"/>
    <property type="match status" value="1"/>
</dbReference>
<name>A0ABT8K6U5_9MICO</name>
<feature type="region of interest" description="Disordered" evidence="1">
    <location>
        <begin position="1"/>
        <end position="32"/>
    </location>
</feature>
<organism evidence="3 4">
    <name type="scientific">Leifsonia williamsii</name>
    <dbReference type="NCBI Taxonomy" id="3035919"/>
    <lineage>
        <taxon>Bacteria</taxon>
        <taxon>Bacillati</taxon>
        <taxon>Actinomycetota</taxon>
        <taxon>Actinomycetes</taxon>
        <taxon>Micrococcales</taxon>
        <taxon>Microbacteriaceae</taxon>
        <taxon>Leifsonia</taxon>
    </lineage>
</organism>
<dbReference type="SUPFAM" id="SSF51261">
    <property type="entry name" value="Duplicated hybrid motif"/>
    <property type="match status" value="1"/>
</dbReference>
<dbReference type="InterPro" id="IPR011055">
    <property type="entry name" value="Dup_hybrid_motif"/>
</dbReference>
<dbReference type="EMBL" id="JAROCF010000001">
    <property type="protein sequence ID" value="MDN4613170.1"/>
    <property type="molecule type" value="Genomic_DNA"/>
</dbReference>
<feature type="domain" description="M23ase beta-sheet core" evidence="2">
    <location>
        <begin position="155"/>
        <end position="255"/>
    </location>
</feature>
<sequence>MTSPTPSYSRRRDLRSQRRNVAPKSARRKNRPWQTIIATAAATLLAAPFALPAFADSAEPDAIDVIRVLEQAQTVSINADATGVAITREGYTVTTPPPPPPLVPAPQALTGGYASTADTFTNNPASPVQWPFTQGVPISDGFGYRSAPCAGCSSKHQGIDMNPGRGTPIQIIADGVVSEIGNPSGELGVYAIIDHVIDGERISSLYAHMLAGSLRVNVGDQVRVTDIVGQVGSTGMSTGAHLHFGIMRDRAFIDPYPYMKEKVGS</sequence>
<dbReference type="InterPro" id="IPR016047">
    <property type="entry name" value="M23ase_b-sheet_dom"/>
</dbReference>
<evidence type="ECO:0000259" key="2">
    <source>
        <dbReference type="Pfam" id="PF01551"/>
    </source>
</evidence>
<keyword evidence="3" id="KW-0378">Hydrolase</keyword>
<dbReference type="GO" id="GO:0016787">
    <property type="term" value="F:hydrolase activity"/>
    <property type="evidence" value="ECO:0007669"/>
    <property type="project" value="UniProtKB-KW"/>
</dbReference>
<evidence type="ECO:0000313" key="3">
    <source>
        <dbReference type="EMBL" id="MDN4613170.1"/>
    </source>
</evidence>
<dbReference type="PANTHER" id="PTHR21666:SF270">
    <property type="entry name" value="MUREIN HYDROLASE ACTIVATOR ENVC"/>
    <property type="match status" value="1"/>
</dbReference>
<evidence type="ECO:0000313" key="4">
    <source>
        <dbReference type="Proteomes" id="UP001174208"/>
    </source>
</evidence>
<comment type="caution">
    <text evidence="3">The sequence shown here is derived from an EMBL/GenBank/DDBJ whole genome shotgun (WGS) entry which is preliminary data.</text>
</comment>
<dbReference type="EC" id="3.4.24.-" evidence="3"/>
<reference evidence="3" key="1">
    <citation type="submission" date="2023-06" db="EMBL/GenBank/DDBJ databases">
        <title>MT1 and MT2 Draft Genomes of Novel Species.</title>
        <authorList>
            <person name="Venkateswaran K."/>
        </authorList>
    </citation>
    <scope>NUCLEOTIDE SEQUENCE</scope>
    <source>
        <strain evidence="3">F6_8S_P_1B</strain>
    </source>
</reference>
<dbReference type="Proteomes" id="UP001174208">
    <property type="component" value="Unassembled WGS sequence"/>
</dbReference>
<gene>
    <name evidence="3" type="ORF">P5G50_01785</name>
</gene>
<dbReference type="InterPro" id="IPR050570">
    <property type="entry name" value="Cell_wall_metabolism_enzyme"/>
</dbReference>
<protein>
    <submittedName>
        <fullName evidence="3">M23 family metallopeptidase</fullName>
        <ecNumber evidence="3">3.4.24.-</ecNumber>
    </submittedName>
</protein>